<name>A0A2A5RY77_9LACT</name>
<evidence type="ECO:0000313" key="2">
    <source>
        <dbReference type="EMBL" id="PCS06165.1"/>
    </source>
</evidence>
<proteinExistence type="predicted"/>
<reference evidence="2 3" key="1">
    <citation type="submission" date="2014-12" db="EMBL/GenBank/DDBJ databases">
        <title>Draft genome sequences of 10 type strains of Lactococcus.</title>
        <authorList>
            <person name="Sun Z."/>
            <person name="Zhong Z."/>
            <person name="Liu W."/>
            <person name="Zhang W."/>
            <person name="Zhang H."/>
        </authorList>
    </citation>
    <scope>NUCLEOTIDE SEQUENCE [LARGE SCALE GENOMIC DNA]</scope>
    <source>
        <strain evidence="2 3">DSM 6634</strain>
    </source>
</reference>
<keyword evidence="3" id="KW-1185">Reference proteome</keyword>
<accession>A0A2A5RY77</accession>
<keyword evidence="1" id="KW-1133">Transmembrane helix</keyword>
<sequence length="73" mass="8356">MEEKQMMTHYFQMLDQKYQKQIVVEWIFWIVALLSLVAVVGYGVYCTWSGGSFTGSLKFGIPNLISVSIGCKR</sequence>
<protein>
    <submittedName>
        <fullName evidence="2">Uncharacterized protein</fullName>
    </submittedName>
</protein>
<gene>
    <name evidence="2" type="ORF">RU86_GL000397</name>
</gene>
<evidence type="ECO:0000256" key="1">
    <source>
        <dbReference type="SAM" id="Phobius"/>
    </source>
</evidence>
<dbReference type="EMBL" id="JXJW01000012">
    <property type="protein sequence ID" value="PCS06165.1"/>
    <property type="molecule type" value="Genomic_DNA"/>
</dbReference>
<keyword evidence="1" id="KW-0812">Transmembrane</keyword>
<organism evidence="2 3">
    <name type="scientific">Pseudolactococcus piscium</name>
    <dbReference type="NCBI Taxonomy" id="1364"/>
    <lineage>
        <taxon>Bacteria</taxon>
        <taxon>Bacillati</taxon>
        <taxon>Bacillota</taxon>
        <taxon>Bacilli</taxon>
        <taxon>Lactobacillales</taxon>
        <taxon>Streptococcaceae</taxon>
        <taxon>Pseudolactococcus</taxon>
    </lineage>
</organism>
<dbReference type="Proteomes" id="UP000218282">
    <property type="component" value="Unassembled WGS sequence"/>
</dbReference>
<comment type="caution">
    <text evidence="2">The sequence shown here is derived from an EMBL/GenBank/DDBJ whole genome shotgun (WGS) entry which is preliminary data.</text>
</comment>
<dbReference type="AlphaFoldDB" id="A0A2A5RY77"/>
<feature type="transmembrane region" description="Helical" evidence="1">
    <location>
        <begin position="21"/>
        <end position="45"/>
    </location>
</feature>
<keyword evidence="1" id="KW-0472">Membrane</keyword>
<evidence type="ECO:0000313" key="3">
    <source>
        <dbReference type="Proteomes" id="UP000218282"/>
    </source>
</evidence>